<dbReference type="OrthoDB" id="5061070at2759"/>
<dbReference type="EMBL" id="WHVB01000004">
    <property type="protein sequence ID" value="KAF8483708.1"/>
    <property type="molecule type" value="Genomic_DNA"/>
</dbReference>
<reference evidence="5" key="2">
    <citation type="journal article" date="2020" name="Nat. Commun.">
        <title>Large-scale genome sequencing of mycorrhizal fungi provides insights into the early evolution of symbiotic traits.</title>
        <authorList>
            <person name="Miyauchi S."/>
            <person name="Kiss E."/>
            <person name="Kuo A."/>
            <person name="Drula E."/>
            <person name="Kohler A."/>
            <person name="Sanchez-Garcia M."/>
            <person name="Morin E."/>
            <person name="Andreopoulos B."/>
            <person name="Barry K.W."/>
            <person name="Bonito G."/>
            <person name="Buee M."/>
            <person name="Carver A."/>
            <person name="Chen C."/>
            <person name="Cichocki N."/>
            <person name="Clum A."/>
            <person name="Culley D."/>
            <person name="Crous P.W."/>
            <person name="Fauchery L."/>
            <person name="Girlanda M."/>
            <person name="Hayes R.D."/>
            <person name="Keri Z."/>
            <person name="LaButti K."/>
            <person name="Lipzen A."/>
            <person name="Lombard V."/>
            <person name="Magnuson J."/>
            <person name="Maillard F."/>
            <person name="Murat C."/>
            <person name="Nolan M."/>
            <person name="Ohm R.A."/>
            <person name="Pangilinan J."/>
            <person name="Pereira M.F."/>
            <person name="Perotto S."/>
            <person name="Peter M."/>
            <person name="Pfister S."/>
            <person name="Riley R."/>
            <person name="Sitrit Y."/>
            <person name="Stielow J.B."/>
            <person name="Szollosi G."/>
            <person name="Zifcakova L."/>
            <person name="Stursova M."/>
            <person name="Spatafora J.W."/>
            <person name="Tedersoo L."/>
            <person name="Vaario L.M."/>
            <person name="Yamada A."/>
            <person name="Yan M."/>
            <person name="Wang P."/>
            <person name="Xu J."/>
            <person name="Bruns T."/>
            <person name="Baldrian P."/>
            <person name="Vilgalys R."/>
            <person name="Dunand C."/>
            <person name="Henrissat B."/>
            <person name="Grigoriev I.V."/>
            <person name="Hibbett D."/>
            <person name="Nagy L.G."/>
            <person name="Martin F.M."/>
        </authorList>
    </citation>
    <scope>NUCLEOTIDE SEQUENCE</scope>
    <source>
        <strain evidence="5">Prilba</strain>
    </source>
</reference>
<dbReference type="Pfam" id="PF02212">
    <property type="entry name" value="GED"/>
    <property type="match status" value="1"/>
</dbReference>
<dbReference type="GO" id="GO:0008017">
    <property type="term" value="F:microtubule binding"/>
    <property type="evidence" value="ECO:0007669"/>
    <property type="project" value="TreeGrafter"/>
</dbReference>
<protein>
    <submittedName>
        <fullName evidence="5">P-loop containing nucleoside triphosphate hydrolase protein</fullName>
    </submittedName>
</protein>
<evidence type="ECO:0000259" key="3">
    <source>
        <dbReference type="PROSITE" id="PS51388"/>
    </source>
</evidence>
<dbReference type="InterPro" id="IPR000375">
    <property type="entry name" value="Dynamin_stalk"/>
</dbReference>
<keyword evidence="5" id="KW-0378">Hydrolase</keyword>
<keyword evidence="6" id="KW-1185">Reference proteome</keyword>
<dbReference type="GO" id="GO:0005737">
    <property type="term" value="C:cytoplasm"/>
    <property type="evidence" value="ECO:0007669"/>
    <property type="project" value="TreeGrafter"/>
</dbReference>
<dbReference type="GO" id="GO:0005525">
    <property type="term" value="F:GTP binding"/>
    <property type="evidence" value="ECO:0007669"/>
    <property type="project" value="InterPro"/>
</dbReference>
<name>A0A9P5TBG6_9AGAM</name>
<evidence type="ECO:0000259" key="4">
    <source>
        <dbReference type="PROSITE" id="PS51718"/>
    </source>
</evidence>
<evidence type="ECO:0000256" key="2">
    <source>
        <dbReference type="ARBA" id="ARBA00023134"/>
    </source>
</evidence>
<dbReference type="Gene3D" id="3.40.50.300">
    <property type="entry name" value="P-loop containing nucleotide triphosphate hydrolases"/>
    <property type="match status" value="1"/>
</dbReference>
<dbReference type="Pfam" id="PF00350">
    <property type="entry name" value="Dynamin_N"/>
    <property type="match status" value="1"/>
</dbReference>
<dbReference type="InterPro" id="IPR045063">
    <property type="entry name" value="Dynamin_N"/>
</dbReference>
<dbReference type="PROSITE" id="PS51718">
    <property type="entry name" value="G_DYNAMIN_2"/>
    <property type="match status" value="1"/>
</dbReference>
<keyword evidence="2" id="KW-0342">GTP-binding</keyword>
<dbReference type="PROSITE" id="PS51388">
    <property type="entry name" value="GED"/>
    <property type="match status" value="1"/>
</dbReference>
<dbReference type="SMART" id="SM00053">
    <property type="entry name" value="DYNc"/>
    <property type="match status" value="1"/>
</dbReference>
<sequence length="779" mass="87949">MHEPLFIGPIVECLQHRFPEIMGSQFNTNSTAGAIGLSDPQYAARRKRMYEFLTRVRAIGADVDLDIPAIAVMGGQSAGKSSLIEAISGITLPRASGTCTRCPTECQLTHSDAPWTCRVSLRLTDVVDGSTRETQFGQSITEKPEVTERIRRAQRAILSPSVSPDNFLSGVESDFGQSEIPFSSDCIVLNISGPDITDLNFIDLPGLIVGGQDTERNLIRDLAISYIQRPSCIILLTVACETDFINQGAHLLAQEYDPLGERTIGVLTKPDRIPPTEEENWVPYIRGEQEDTTLWFCVKCPNTKAINSGITWERAREDESAFFSQTAPWSTLSGEYKQRLGTGNLTRHLSEKLCDLIAERLPDIQQELNKLIERTNTELRDLPPPPSSEPLREILRLITDFSRAVEKQVEGVPGREGLLQRIRPQQEEFRTAIRTTAPCFVPKYREALEDSGQAEVGDSVPPSVSGEDWEPYQRLLFLEGEENYEEIGLDDGKEIFIDDVLETAKWAVTRELPNNYPFVVQRGYIIDTVSQWDDPAKTLFDFTVDKVKEMMSRIIDSHFERHAHGNLKQRVLNTVIVHIDQCAKETSSLIKLLLEVEKEPSTQHTHYFKDYRRKFFAFYKGIFNGNWNSDFIGRLQRPMYPTSEFTIALESIMSNLRKIGFLNVQPLELAVLRASEDSDGAIKIMADVRAYVQVAYKRFVDNVPKAIDERLVLGIARGLQDALATGLGLDSHDSHERCAKWLAESPRIAERREKLVARQKRLSAAQDELLDVFENMRVL</sequence>
<accession>A0A9P5TBG6</accession>
<feature type="domain" description="Dynamin-type G" evidence="4">
    <location>
        <begin position="64"/>
        <end position="362"/>
    </location>
</feature>
<dbReference type="PANTHER" id="PTHR11566">
    <property type="entry name" value="DYNAMIN"/>
    <property type="match status" value="1"/>
</dbReference>
<evidence type="ECO:0000256" key="1">
    <source>
        <dbReference type="ARBA" id="ARBA00022741"/>
    </source>
</evidence>
<evidence type="ECO:0000313" key="6">
    <source>
        <dbReference type="Proteomes" id="UP000759537"/>
    </source>
</evidence>
<dbReference type="InterPro" id="IPR027417">
    <property type="entry name" value="P-loop_NTPase"/>
</dbReference>
<dbReference type="InterPro" id="IPR001401">
    <property type="entry name" value="Dynamin_GTPase"/>
</dbReference>
<dbReference type="AlphaFoldDB" id="A0A9P5TBG6"/>
<dbReference type="InterPro" id="IPR022812">
    <property type="entry name" value="Dynamin"/>
</dbReference>
<comment type="caution">
    <text evidence="5">The sequence shown here is derived from an EMBL/GenBank/DDBJ whole genome shotgun (WGS) entry which is preliminary data.</text>
</comment>
<dbReference type="InterPro" id="IPR003130">
    <property type="entry name" value="GED"/>
</dbReference>
<dbReference type="GO" id="GO:0016020">
    <property type="term" value="C:membrane"/>
    <property type="evidence" value="ECO:0007669"/>
    <property type="project" value="TreeGrafter"/>
</dbReference>
<dbReference type="Proteomes" id="UP000759537">
    <property type="component" value="Unassembled WGS sequence"/>
</dbReference>
<dbReference type="GO" id="GO:0005874">
    <property type="term" value="C:microtubule"/>
    <property type="evidence" value="ECO:0007669"/>
    <property type="project" value="TreeGrafter"/>
</dbReference>
<feature type="domain" description="GED" evidence="3">
    <location>
        <begin position="681"/>
        <end position="777"/>
    </location>
</feature>
<dbReference type="PRINTS" id="PR00195">
    <property type="entry name" value="DYNAMIN"/>
</dbReference>
<proteinExistence type="predicted"/>
<dbReference type="GO" id="GO:0003924">
    <property type="term" value="F:GTPase activity"/>
    <property type="evidence" value="ECO:0007669"/>
    <property type="project" value="InterPro"/>
</dbReference>
<dbReference type="Gene3D" id="1.20.120.1240">
    <property type="entry name" value="Dynamin, middle domain"/>
    <property type="match status" value="1"/>
</dbReference>
<reference evidence="5" key="1">
    <citation type="submission" date="2019-10" db="EMBL/GenBank/DDBJ databases">
        <authorList>
            <consortium name="DOE Joint Genome Institute"/>
            <person name="Kuo A."/>
            <person name="Miyauchi S."/>
            <person name="Kiss E."/>
            <person name="Drula E."/>
            <person name="Kohler A."/>
            <person name="Sanchez-Garcia M."/>
            <person name="Andreopoulos B."/>
            <person name="Barry K.W."/>
            <person name="Bonito G."/>
            <person name="Buee M."/>
            <person name="Carver A."/>
            <person name="Chen C."/>
            <person name="Cichocki N."/>
            <person name="Clum A."/>
            <person name="Culley D."/>
            <person name="Crous P.W."/>
            <person name="Fauchery L."/>
            <person name="Girlanda M."/>
            <person name="Hayes R."/>
            <person name="Keri Z."/>
            <person name="LaButti K."/>
            <person name="Lipzen A."/>
            <person name="Lombard V."/>
            <person name="Magnuson J."/>
            <person name="Maillard F."/>
            <person name="Morin E."/>
            <person name="Murat C."/>
            <person name="Nolan M."/>
            <person name="Ohm R."/>
            <person name="Pangilinan J."/>
            <person name="Pereira M."/>
            <person name="Perotto S."/>
            <person name="Peter M."/>
            <person name="Riley R."/>
            <person name="Sitrit Y."/>
            <person name="Stielow B."/>
            <person name="Szollosi G."/>
            <person name="Zifcakova L."/>
            <person name="Stursova M."/>
            <person name="Spatafora J.W."/>
            <person name="Tedersoo L."/>
            <person name="Vaario L.-M."/>
            <person name="Yamada A."/>
            <person name="Yan M."/>
            <person name="Wang P."/>
            <person name="Xu J."/>
            <person name="Bruns T."/>
            <person name="Baldrian P."/>
            <person name="Vilgalys R."/>
            <person name="Henrissat B."/>
            <person name="Grigoriev I.V."/>
            <person name="Hibbett D."/>
            <person name="Nagy L.G."/>
            <person name="Martin F.M."/>
        </authorList>
    </citation>
    <scope>NUCLEOTIDE SEQUENCE</scope>
    <source>
        <strain evidence="5">Prilba</strain>
    </source>
</reference>
<dbReference type="InterPro" id="IPR030381">
    <property type="entry name" value="G_DYNAMIN_dom"/>
</dbReference>
<organism evidence="5 6">
    <name type="scientific">Russula ochroleuca</name>
    <dbReference type="NCBI Taxonomy" id="152965"/>
    <lineage>
        <taxon>Eukaryota</taxon>
        <taxon>Fungi</taxon>
        <taxon>Dikarya</taxon>
        <taxon>Basidiomycota</taxon>
        <taxon>Agaricomycotina</taxon>
        <taxon>Agaricomycetes</taxon>
        <taxon>Russulales</taxon>
        <taxon>Russulaceae</taxon>
        <taxon>Russula</taxon>
    </lineage>
</organism>
<dbReference type="Pfam" id="PF01031">
    <property type="entry name" value="Dynamin_M"/>
    <property type="match status" value="1"/>
</dbReference>
<dbReference type="SUPFAM" id="SSF52540">
    <property type="entry name" value="P-loop containing nucleoside triphosphate hydrolases"/>
    <property type="match status" value="1"/>
</dbReference>
<dbReference type="InterPro" id="IPR020850">
    <property type="entry name" value="GED_dom"/>
</dbReference>
<keyword evidence="1" id="KW-0547">Nucleotide-binding</keyword>
<dbReference type="SMART" id="SM00302">
    <property type="entry name" value="GED"/>
    <property type="match status" value="1"/>
</dbReference>
<gene>
    <name evidence="5" type="ORF">DFH94DRAFT_723624</name>
</gene>
<evidence type="ECO:0000313" key="5">
    <source>
        <dbReference type="EMBL" id="KAF8483708.1"/>
    </source>
</evidence>
<dbReference type="CDD" id="cd08771">
    <property type="entry name" value="DLP_1"/>
    <property type="match status" value="1"/>
</dbReference>